<protein>
    <submittedName>
        <fullName evidence="7">Mating-type A-1 protein</fullName>
    </submittedName>
</protein>
<keyword evidence="2 5" id="KW-0238">DNA-binding</keyword>
<evidence type="ECO:0000313" key="7">
    <source>
        <dbReference type="EMBL" id="GAB0133104.1"/>
    </source>
</evidence>
<accession>A0ABQ0CI34</accession>
<evidence type="ECO:0000259" key="6">
    <source>
        <dbReference type="PROSITE" id="PS51325"/>
    </source>
</evidence>
<evidence type="ECO:0000256" key="1">
    <source>
        <dbReference type="ARBA" id="ARBA00023015"/>
    </source>
</evidence>
<dbReference type="InterPro" id="IPR006856">
    <property type="entry name" value="MATalpha_HMGbox"/>
</dbReference>
<keyword evidence="3 5" id="KW-0804">Transcription</keyword>
<dbReference type="Proteomes" id="UP001562357">
    <property type="component" value="Unassembled WGS sequence"/>
</dbReference>
<gene>
    <name evidence="7" type="primary">g1520</name>
    <name evidence="7" type="ORF">EsDP_00001520</name>
</gene>
<keyword evidence="4 5" id="KW-0539">Nucleus</keyword>
<reference evidence="8" key="1">
    <citation type="submission" date="2024-06" db="EMBL/GenBank/DDBJ databases">
        <title>Draft Genome Sequences of Epichloe bromicola Strains Isolated from Elymus ciliaris.</title>
        <authorList>
            <consortium name="Epichloe bromicola genome sequencing consortium"/>
            <person name="Miura A."/>
            <person name="Imano S."/>
            <person name="Ashida A."/>
            <person name="Sato I."/>
            <person name="Chiba S."/>
            <person name="Tanaka A."/>
            <person name="Camagna M."/>
            <person name="Takemoto D."/>
        </authorList>
    </citation>
    <scope>NUCLEOTIDE SEQUENCE [LARGE SCALE GENOMIC DNA]</scope>
    <source>
        <strain evidence="8">DP</strain>
    </source>
</reference>
<keyword evidence="1 5" id="KW-0805">Transcription regulation</keyword>
<comment type="similarity">
    <text evidence="5">Belongs to the MATALPHA1 family.</text>
</comment>
<organism evidence="7 8">
    <name type="scientific">Epichloe bromicola</name>
    <dbReference type="NCBI Taxonomy" id="79588"/>
    <lineage>
        <taxon>Eukaryota</taxon>
        <taxon>Fungi</taxon>
        <taxon>Dikarya</taxon>
        <taxon>Ascomycota</taxon>
        <taxon>Pezizomycotina</taxon>
        <taxon>Sordariomycetes</taxon>
        <taxon>Hypocreomycetidae</taxon>
        <taxon>Hypocreales</taxon>
        <taxon>Clavicipitaceae</taxon>
        <taxon>Epichloe</taxon>
    </lineage>
</organism>
<sequence length="412" mass="46769">MHSLPLFNKYSIAECFSKFSPLLTVDNITLTQVKMATRAELMQRLSMLPTQELLQYLKDETMLDIASRYFDTTFQPTMTPTFNPTTMNSHLKSRVQTCEKAKRPLNAFMAFRSYYLKLWPDQQQKTASGFLTTLWNRDPFRNKWALIAKVYSFVRDEVGKDKVSLAYFLGFACPVMGIVEPQAYLSILGWSVEGVEPLQRLVQDEAVAALGQSHFSGCEYPSTELELLSGLVNVGYLPEQGIDLIDKLGTNSNTIMATSNPRLTLPVSYTPEKLQFMNTIRSDPVQATKELFGDAYDDYTVQMLGVRSHDVENLDSINHLPMQMDLPDPRYYYNYSTSHSQLAVNGAPILRFENIPDHETFDIDNPWDVDAMLGQSQSEGQRIIQEVPGMILMRTSIIRLVSGSEVEGWTNI</sequence>
<comment type="caution">
    <text evidence="7">The sequence shown here is derived from an EMBL/GenBank/DDBJ whole genome shotgun (WGS) entry which is preliminary data.</text>
</comment>
<evidence type="ECO:0000256" key="4">
    <source>
        <dbReference type="ARBA" id="ARBA00023242"/>
    </source>
</evidence>
<keyword evidence="8" id="KW-1185">Reference proteome</keyword>
<feature type="domain" description="Alpha box" evidence="6">
    <location>
        <begin position="100"/>
        <end position="155"/>
    </location>
</feature>
<name>A0ABQ0CI34_9HYPO</name>
<dbReference type="Pfam" id="PF04769">
    <property type="entry name" value="MATalpha_HMGbox"/>
    <property type="match status" value="1"/>
</dbReference>
<evidence type="ECO:0000256" key="2">
    <source>
        <dbReference type="ARBA" id="ARBA00023125"/>
    </source>
</evidence>
<dbReference type="EMBL" id="BAAFGZ010000034">
    <property type="protein sequence ID" value="GAB0133104.1"/>
    <property type="molecule type" value="Genomic_DNA"/>
</dbReference>
<evidence type="ECO:0000256" key="3">
    <source>
        <dbReference type="ARBA" id="ARBA00023163"/>
    </source>
</evidence>
<evidence type="ECO:0000313" key="8">
    <source>
        <dbReference type="Proteomes" id="UP001562357"/>
    </source>
</evidence>
<evidence type="ECO:0000256" key="5">
    <source>
        <dbReference type="RuleBase" id="RU003516"/>
    </source>
</evidence>
<proteinExistence type="inferred from homology"/>
<dbReference type="PROSITE" id="PS51325">
    <property type="entry name" value="ALPHA_BOX"/>
    <property type="match status" value="1"/>
</dbReference>
<comment type="subcellular location">
    <subcellularLocation>
        <location evidence="5">Nucleus</location>
    </subcellularLocation>
</comment>